<dbReference type="Proteomes" id="UP000325313">
    <property type="component" value="Unassembled WGS sequence"/>
</dbReference>
<evidence type="ECO:0000313" key="2">
    <source>
        <dbReference type="EMBL" id="KAA1099078.1"/>
    </source>
</evidence>
<dbReference type="Proteomes" id="UP000324748">
    <property type="component" value="Unassembled WGS sequence"/>
</dbReference>
<keyword evidence="3" id="KW-1185">Reference proteome</keyword>
<organism evidence="1 3">
    <name type="scientific">Puccinia graminis f. sp. tritici</name>
    <dbReference type="NCBI Taxonomy" id="56615"/>
    <lineage>
        <taxon>Eukaryota</taxon>
        <taxon>Fungi</taxon>
        <taxon>Dikarya</taxon>
        <taxon>Basidiomycota</taxon>
        <taxon>Pucciniomycotina</taxon>
        <taxon>Pucciniomycetes</taxon>
        <taxon>Pucciniales</taxon>
        <taxon>Pucciniaceae</taxon>
        <taxon>Puccinia</taxon>
    </lineage>
</organism>
<sequence length="55" mass="6148">MLEVMEEGRDQELCELIGYLWRKTLEDSKPSPDFRGILELNYSCGAIPMSGGVGI</sequence>
<dbReference type="EMBL" id="VSWC01000067">
    <property type="protein sequence ID" value="KAA1096203.1"/>
    <property type="molecule type" value="Genomic_DNA"/>
</dbReference>
<evidence type="ECO:0000313" key="1">
    <source>
        <dbReference type="EMBL" id="KAA1096203.1"/>
    </source>
</evidence>
<proteinExistence type="predicted"/>
<reference evidence="3 4" key="1">
    <citation type="submission" date="2019-05" db="EMBL/GenBank/DDBJ databases">
        <title>Emergence of the Ug99 lineage of the wheat stem rust pathogen through somatic hybridization.</title>
        <authorList>
            <person name="Li F."/>
            <person name="Upadhyaya N.M."/>
            <person name="Sperschneider J."/>
            <person name="Matny O."/>
            <person name="Nguyen-Phuc H."/>
            <person name="Mago R."/>
            <person name="Raley C."/>
            <person name="Miller M.E."/>
            <person name="Silverstein K.A.T."/>
            <person name="Henningsen E."/>
            <person name="Hirsch C.D."/>
            <person name="Visser B."/>
            <person name="Pretorius Z.A."/>
            <person name="Steffenson B.J."/>
            <person name="Schwessinger B."/>
            <person name="Dodds P.N."/>
            <person name="Figueroa M."/>
        </authorList>
    </citation>
    <scope>NUCLEOTIDE SEQUENCE [LARGE SCALE GENOMIC DNA]</scope>
    <source>
        <strain evidence="1">21-0</strain>
        <strain evidence="2 4">Ug99</strain>
    </source>
</reference>
<name>A0A5B0P544_PUCGR</name>
<gene>
    <name evidence="1" type="ORF">PGT21_008225</name>
    <name evidence="2" type="ORF">PGTUg99_014857</name>
</gene>
<accession>A0A5B0P544</accession>
<evidence type="ECO:0000313" key="3">
    <source>
        <dbReference type="Proteomes" id="UP000324748"/>
    </source>
</evidence>
<evidence type="ECO:0000313" key="4">
    <source>
        <dbReference type="Proteomes" id="UP000325313"/>
    </source>
</evidence>
<comment type="caution">
    <text evidence="1">The sequence shown here is derived from an EMBL/GenBank/DDBJ whole genome shotgun (WGS) entry which is preliminary data.</text>
</comment>
<dbReference type="EMBL" id="VDEP01000343">
    <property type="protein sequence ID" value="KAA1099078.1"/>
    <property type="molecule type" value="Genomic_DNA"/>
</dbReference>
<dbReference type="AlphaFoldDB" id="A0A5B0P544"/>
<protein>
    <submittedName>
        <fullName evidence="1">Uncharacterized protein</fullName>
    </submittedName>
</protein>